<keyword evidence="2" id="KW-0349">Heme</keyword>
<comment type="caution">
    <text evidence="4">The sequence shown here is derived from an EMBL/GenBank/DDBJ whole genome shotgun (WGS) entry which is preliminary data.</text>
</comment>
<sequence length="406" mass="45897">MTTDTDTDTVSDYPMARTCPFDPPPEVLSIQERERITRVRLWDGSQPWLVTGYREVRDILSDPRVSADTDRAGYPWNSAGQKGRRGVMKTFINMDNPEHDRLRRMLTREFMVKRMRALRPEIEKIVNGLIDDILAGPNPADLVEALALPVPSLVICEMMGVSYEERHLFHELSRTMISRLSTAEEAVAAMQGMMELLARVVDEKDKAPADDLVSRLVTEQMRTGRLSRDEVVNMCQLLLVAGHETTANMIALGTLTFLRNPQALKELRTTDDAKVHANSVEEMLRYLTILHVGRRRVATEDFEFHGHQIKSGDGIVAAHDAADRDAGTFENPDVLDIHRPSARHHLAFGYGPHQCLGQPLARVELEVVYSTLYRRIPTLELAVPMDHIVFKTDNVVYGIDALPVKW</sequence>
<evidence type="ECO:0000313" key="4">
    <source>
        <dbReference type="EMBL" id="MFC5745308.1"/>
    </source>
</evidence>
<dbReference type="CDD" id="cd11030">
    <property type="entry name" value="CYP105-like"/>
    <property type="match status" value="1"/>
</dbReference>
<keyword evidence="2 4" id="KW-0560">Oxidoreductase</keyword>
<dbReference type="GO" id="GO:0016491">
    <property type="term" value="F:oxidoreductase activity"/>
    <property type="evidence" value="ECO:0007669"/>
    <property type="project" value="UniProtKB-KW"/>
</dbReference>
<accession>A0ABW0ZRX4</accession>
<comment type="similarity">
    <text evidence="1 2">Belongs to the cytochrome P450 family.</text>
</comment>
<dbReference type="PRINTS" id="PR00385">
    <property type="entry name" value="P450"/>
</dbReference>
<dbReference type="PRINTS" id="PR00359">
    <property type="entry name" value="BP450"/>
</dbReference>
<organism evidence="4 5">
    <name type="scientific">Actinomadura rugatobispora</name>
    <dbReference type="NCBI Taxonomy" id="1994"/>
    <lineage>
        <taxon>Bacteria</taxon>
        <taxon>Bacillati</taxon>
        <taxon>Actinomycetota</taxon>
        <taxon>Actinomycetes</taxon>
        <taxon>Streptosporangiales</taxon>
        <taxon>Thermomonosporaceae</taxon>
        <taxon>Actinomadura</taxon>
    </lineage>
</organism>
<dbReference type="InterPro" id="IPR017972">
    <property type="entry name" value="Cyt_P450_CS"/>
</dbReference>
<dbReference type="SUPFAM" id="SSF48264">
    <property type="entry name" value="Cytochrome P450"/>
    <property type="match status" value="1"/>
</dbReference>
<dbReference type="EMBL" id="JBHSON010000007">
    <property type="protein sequence ID" value="MFC5745308.1"/>
    <property type="molecule type" value="Genomic_DNA"/>
</dbReference>
<keyword evidence="2" id="KW-0503">Monooxygenase</keyword>
<dbReference type="PANTHER" id="PTHR46696">
    <property type="entry name" value="P450, PUTATIVE (EUROFUNG)-RELATED"/>
    <property type="match status" value="1"/>
</dbReference>
<evidence type="ECO:0000256" key="1">
    <source>
        <dbReference type="ARBA" id="ARBA00010617"/>
    </source>
</evidence>
<evidence type="ECO:0000256" key="2">
    <source>
        <dbReference type="RuleBase" id="RU000461"/>
    </source>
</evidence>
<evidence type="ECO:0000256" key="3">
    <source>
        <dbReference type="SAM" id="MobiDB-lite"/>
    </source>
</evidence>
<feature type="region of interest" description="Disordered" evidence="3">
    <location>
        <begin position="1"/>
        <end position="24"/>
    </location>
</feature>
<gene>
    <name evidence="4" type="ORF">ACFPZN_06790</name>
</gene>
<dbReference type="Proteomes" id="UP001596074">
    <property type="component" value="Unassembled WGS sequence"/>
</dbReference>
<keyword evidence="2" id="KW-0479">Metal-binding</keyword>
<name>A0ABW0ZRX4_9ACTN</name>
<dbReference type="PANTHER" id="PTHR46696:SF1">
    <property type="entry name" value="CYTOCHROME P450 YJIB-RELATED"/>
    <property type="match status" value="1"/>
</dbReference>
<dbReference type="PROSITE" id="PS00086">
    <property type="entry name" value="CYTOCHROME_P450"/>
    <property type="match status" value="1"/>
</dbReference>
<proteinExistence type="inferred from homology"/>
<protein>
    <submittedName>
        <fullName evidence="4">Cytochrome P450</fullName>
        <ecNumber evidence="4">1.14.-.-</ecNumber>
    </submittedName>
</protein>
<evidence type="ECO:0000313" key="5">
    <source>
        <dbReference type="Proteomes" id="UP001596074"/>
    </source>
</evidence>
<reference evidence="5" key="1">
    <citation type="journal article" date="2019" name="Int. J. Syst. Evol. Microbiol.">
        <title>The Global Catalogue of Microorganisms (GCM) 10K type strain sequencing project: providing services to taxonomists for standard genome sequencing and annotation.</title>
        <authorList>
            <consortium name="The Broad Institute Genomics Platform"/>
            <consortium name="The Broad Institute Genome Sequencing Center for Infectious Disease"/>
            <person name="Wu L."/>
            <person name="Ma J."/>
        </authorList>
    </citation>
    <scope>NUCLEOTIDE SEQUENCE [LARGE SCALE GENOMIC DNA]</scope>
    <source>
        <strain evidence="5">KCTC 42087</strain>
    </source>
</reference>
<keyword evidence="2" id="KW-0408">Iron</keyword>
<dbReference type="RefSeq" id="WP_378280932.1">
    <property type="nucleotide sequence ID" value="NZ_JBHSON010000007.1"/>
</dbReference>
<dbReference type="InterPro" id="IPR001128">
    <property type="entry name" value="Cyt_P450"/>
</dbReference>
<dbReference type="Gene3D" id="1.10.630.10">
    <property type="entry name" value="Cytochrome P450"/>
    <property type="match status" value="1"/>
</dbReference>
<dbReference type="EC" id="1.14.-.-" evidence="4"/>
<keyword evidence="5" id="KW-1185">Reference proteome</keyword>
<dbReference type="InterPro" id="IPR002397">
    <property type="entry name" value="Cyt_P450_B"/>
</dbReference>
<dbReference type="InterPro" id="IPR036396">
    <property type="entry name" value="Cyt_P450_sf"/>
</dbReference>
<dbReference type="Pfam" id="PF00067">
    <property type="entry name" value="p450"/>
    <property type="match status" value="1"/>
</dbReference>